<protein>
    <submittedName>
        <fullName evidence="1">P12</fullName>
    </submittedName>
</protein>
<organism evidence="1 2">
    <name type="scientific">Rosellinia necatrix mycoreovirus 3 (isolate W370)</name>
    <name type="common">RnMYRV-3</name>
    <name type="synonym">Rosellinia anti-rot virus</name>
    <dbReference type="NCBI Taxonomy" id="311229"/>
    <lineage>
        <taxon>Viruses</taxon>
        <taxon>Riboviria</taxon>
        <taxon>Orthornavirae</taxon>
        <taxon>Duplornaviricota</taxon>
        <taxon>Resentoviricetes</taxon>
        <taxon>Reovirales</taxon>
        <taxon>Spinareoviridae</taxon>
        <taxon>Mycoreovirus</taxon>
        <taxon>Mycoreovirus roselliniae</taxon>
    </lineage>
</organism>
<proteinExistence type="predicted"/>
<accession>Q8JXE8</accession>
<dbReference type="RefSeq" id="YP_392475.1">
    <property type="nucleotide sequence ID" value="NC_007532.1"/>
</dbReference>
<dbReference type="KEGG" id="vg:5076534"/>
<reference evidence="2" key="2">
    <citation type="journal article" date="2003" name="J. Gen. Virol.">
        <title>Molecular characterization of dsRNA segments 2 and 5 and electron microscopy of a novel reovirus from a hypovirulent isolate, W370, of the plant pathogen Rosellinia necatrix.</title>
        <authorList>
            <person name="Wei C.Z."/>
            <person name="Osaki H."/>
            <person name="Iwanami T."/>
            <person name="Matsumoto N."/>
            <person name="Ohtsu Y."/>
        </authorList>
    </citation>
    <scope>NUCLEOTIDE SEQUENCE [LARGE SCALE GENOMIC DNA]</scope>
</reference>
<keyword evidence="2" id="KW-1185">Reference proteome</keyword>
<reference evidence="2" key="3">
    <citation type="journal article" date="2004" name="Arch. Virol.">
        <title>Complete nucleotide sequences of genome segments 1 and 3 of Rosellinia anti-rot virus in the family Reoviridae.</title>
        <authorList>
            <person name="Wei C.Z."/>
            <person name="Osaki H."/>
            <person name="Iwanami T."/>
            <person name="Matsumoto N."/>
            <person name="Ohtsu Y."/>
        </authorList>
    </citation>
    <scope>NUCLEOTIDE SEQUENCE [LARGE SCALE GENOMIC DNA]</scope>
</reference>
<evidence type="ECO:0000313" key="1">
    <source>
        <dbReference type="EMBL" id="BAC07525.1"/>
    </source>
</evidence>
<reference evidence="1 2" key="1">
    <citation type="journal article" date="2002" name="Virus Genes">
        <title>Nucleotide sequences of double-stranded RNA segments from a hypovirulent strain of the white root rot fungus Rosellinia necatrix: possibility of the first member of the Reoviridae from fungus.</title>
        <authorList>
            <person name="Osaki H."/>
            <person name="Wei C.Z."/>
            <person name="Arakawa M."/>
            <person name="Iwanami T."/>
            <person name="Nomura K."/>
            <person name="Matsumoto N."/>
            <person name="Ohtsu Y."/>
        </authorList>
    </citation>
    <scope>NUCLEOTIDE SEQUENCE [LARGE SCALE GENOMIC DNA]</scope>
</reference>
<evidence type="ECO:0000313" key="2">
    <source>
        <dbReference type="Proteomes" id="UP000151058"/>
    </source>
</evidence>
<dbReference type="GeneID" id="5076534"/>
<organismHost>
    <name type="scientific">Rosellinia necatrix</name>
    <name type="common">White root-rot fungus</name>
    <dbReference type="NCBI Taxonomy" id="77044"/>
</organismHost>
<dbReference type="Proteomes" id="UP000151058">
    <property type="component" value="Genome"/>
</dbReference>
<name>Q8JXE8_MYRVW</name>
<dbReference type="OrthoDB" id="32940at10239"/>
<sequence>MTTPHFHHISSVSYVRDEQIIRGIVINNVTYPLSESGPPIERYEAAFMKFIPREYARYNIIAQLPRPDTDAFTSEQYAPIYHQLSSHYDSKDPKHDTMTLFITDSGPDLLQFLGDIVTLLGTSSNQRVCSAIKFVIHGHSWMSQLYIGGLFVPIVSLNIALHGWLPHPNFTCTPINIVTCTDWASPRGLSGFVGNCTTLDDMCKTMITNMGPPGPPAYTITTGLSYALVHTLIHGEKGKKLVTTSTQDGHPASRGTQICAGVLWG</sequence>
<dbReference type="EMBL" id="AB073283">
    <property type="protein sequence ID" value="BAC07525.1"/>
    <property type="molecule type" value="Genomic_RNA"/>
</dbReference>